<dbReference type="Gene3D" id="1.10.357.150">
    <property type="match status" value="1"/>
</dbReference>
<feature type="compositionally biased region" description="Acidic residues" evidence="1">
    <location>
        <begin position="472"/>
        <end position="494"/>
    </location>
</feature>
<proteinExistence type="predicted"/>
<feature type="compositionally biased region" description="Basic and acidic residues" evidence="1">
    <location>
        <begin position="445"/>
        <end position="468"/>
    </location>
</feature>
<organism evidence="3 4">
    <name type="scientific">Hyaloscypha variabilis (strain UAMH 11265 / GT02V1 / F)</name>
    <name type="common">Meliniomyces variabilis</name>
    <dbReference type="NCBI Taxonomy" id="1149755"/>
    <lineage>
        <taxon>Eukaryota</taxon>
        <taxon>Fungi</taxon>
        <taxon>Dikarya</taxon>
        <taxon>Ascomycota</taxon>
        <taxon>Pezizomycotina</taxon>
        <taxon>Leotiomycetes</taxon>
        <taxon>Helotiales</taxon>
        <taxon>Hyaloscyphaceae</taxon>
        <taxon>Hyaloscypha</taxon>
        <taxon>Hyaloscypha variabilis</taxon>
    </lineage>
</organism>
<dbReference type="GO" id="GO:0006888">
    <property type="term" value="P:endoplasmic reticulum to Golgi vesicle-mediated transport"/>
    <property type="evidence" value="ECO:0007669"/>
    <property type="project" value="TreeGrafter"/>
</dbReference>
<dbReference type="GO" id="GO:0007094">
    <property type="term" value="P:mitotic spindle assembly checkpoint signaling"/>
    <property type="evidence" value="ECO:0007669"/>
    <property type="project" value="TreeGrafter"/>
</dbReference>
<evidence type="ECO:0000256" key="1">
    <source>
        <dbReference type="SAM" id="MobiDB-lite"/>
    </source>
</evidence>
<evidence type="ECO:0000259" key="2">
    <source>
        <dbReference type="Pfam" id="PF22766"/>
    </source>
</evidence>
<evidence type="ECO:0000313" key="4">
    <source>
        <dbReference type="Proteomes" id="UP000235786"/>
    </source>
</evidence>
<gene>
    <name evidence="3" type="ORF">L207DRAFT_496299</name>
</gene>
<dbReference type="EMBL" id="KZ613953">
    <property type="protein sequence ID" value="PMD34525.1"/>
    <property type="molecule type" value="Genomic_DNA"/>
</dbReference>
<feature type="region of interest" description="Disordered" evidence="1">
    <location>
        <begin position="442"/>
        <end position="508"/>
    </location>
</feature>
<reference evidence="3 4" key="1">
    <citation type="submission" date="2016-04" db="EMBL/GenBank/DDBJ databases">
        <title>A degradative enzymes factory behind the ericoid mycorrhizal symbiosis.</title>
        <authorList>
            <consortium name="DOE Joint Genome Institute"/>
            <person name="Martino E."/>
            <person name="Morin E."/>
            <person name="Grelet G."/>
            <person name="Kuo A."/>
            <person name="Kohler A."/>
            <person name="Daghino S."/>
            <person name="Barry K."/>
            <person name="Choi C."/>
            <person name="Cichocki N."/>
            <person name="Clum A."/>
            <person name="Copeland A."/>
            <person name="Hainaut M."/>
            <person name="Haridas S."/>
            <person name="Labutti K."/>
            <person name="Lindquist E."/>
            <person name="Lipzen A."/>
            <person name="Khouja H.-R."/>
            <person name="Murat C."/>
            <person name="Ohm R."/>
            <person name="Olson A."/>
            <person name="Spatafora J."/>
            <person name="Veneault-Fourrey C."/>
            <person name="Henrissat B."/>
            <person name="Grigoriev I."/>
            <person name="Martin F."/>
            <person name="Perotto S."/>
        </authorList>
    </citation>
    <scope>NUCLEOTIDE SEQUENCE [LARGE SCALE GENOMIC DNA]</scope>
    <source>
        <strain evidence="3 4">F</strain>
    </source>
</reference>
<accession>A0A2J6R7M9</accession>
<dbReference type="PANTHER" id="PTHR12205:SF0">
    <property type="entry name" value="CENTROMERE_KINETOCHORE PROTEIN ZW10 HOMOLOG"/>
    <property type="match status" value="1"/>
</dbReference>
<sequence>MASAEVQDRLGQVLINFTTNGAFPEEESVSAAYVQKPYLAPALEALSAARSELETEIRQISRESAPNVDKWIEHAKSIQDDIDRSRRLASSIVRQAEADDETEESLQENEKYVEFLTKEVSFNGQLLSALKGIQGVKEILQQAEDLAEEKKIVEALFKLEAAWTAISHLPLEKTVRAVRILDSKCFDQHRHIYEQFTNVWNGLVNVDLKQRSITINKNSPDQGTDLEQAIIGLKAFKELDKAAERLWLDLDDTILKPRTNLPLDGKVGSLFTIQVEKNRLSRGGETTDHSIKSLFVDLETIIRFLVDNLPYEFIESLSKAMMPTLARRILEVWLDTAVPSSLEDMVDYQKALAQVHEFAKNLDALKWAGVESLHDWVTNAPKIWLTKKRESALDWTRNQFSLGLGVPQIAERVEKRMVAREEKENIITTGTAVTQDWDAAWESDGEAKEDNSSEARNRHSLDEERKASEVFTPEEVDDAADAWGWGDDDAADPEPEPRPANVPGDEKLSAVTQNLAPEVREMIISEKYWTTSLPKPVYQTVTTIYEEGAKLTQPETSQIPISPAAPGLFSLPTLILAMYRSVSPLYYTDEPGGNMFLYNDAIWLSEKLKDFASEWKNREDLPPRAYGMVRLDPEVKVLESFGKRAYTNELNAQRTVINDLLAGAQNFFQQGDEAHQSISDVTRHIRTQAALWEKILPYSAWASATGSLVNAVATKLISDVFDLTDMSVDEAERAATLISRVELLDDLFIPKNETGQPSVDGTPLTSQFADKWMKMKFLSEVLQSNLKDVKFLWFESDLSFYFTAEEVVDLINLSFESNTGMRAAIREIRENPHPRPEGE</sequence>
<protein>
    <submittedName>
        <fullName evidence="3">Centromere/kinetochore protein-like protein zw10</fullName>
    </submittedName>
</protein>
<dbReference type="AlphaFoldDB" id="A0A2J6R7M9"/>
<keyword evidence="4" id="KW-1185">Reference proteome</keyword>
<dbReference type="GO" id="GO:0005737">
    <property type="term" value="C:cytoplasm"/>
    <property type="evidence" value="ECO:0007669"/>
    <property type="project" value="GOC"/>
</dbReference>
<dbReference type="InterPro" id="IPR046362">
    <property type="entry name" value="Zw10/DSL1_C_sf"/>
</dbReference>
<feature type="domain" description="ZW10 C-terminal helical" evidence="2">
    <location>
        <begin position="677"/>
        <end position="824"/>
    </location>
</feature>
<dbReference type="GO" id="GO:1990423">
    <property type="term" value="C:RZZ complex"/>
    <property type="evidence" value="ECO:0007669"/>
    <property type="project" value="TreeGrafter"/>
</dbReference>
<dbReference type="PANTHER" id="PTHR12205">
    <property type="entry name" value="CENTROMERE/KINETOCHORE PROTEIN ZW10"/>
    <property type="match status" value="1"/>
</dbReference>
<dbReference type="Pfam" id="PF22766">
    <property type="entry name" value="ZW10_C2"/>
    <property type="match status" value="1"/>
</dbReference>
<dbReference type="STRING" id="1149755.A0A2J6R7M9"/>
<dbReference type="Proteomes" id="UP000235786">
    <property type="component" value="Unassembled WGS sequence"/>
</dbReference>
<name>A0A2J6R7M9_HYAVF</name>
<dbReference type="OrthoDB" id="534815at2759"/>
<dbReference type="InterPro" id="IPR055148">
    <property type="entry name" value="ZW10_C_2"/>
</dbReference>
<evidence type="ECO:0000313" key="3">
    <source>
        <dbReference type="EMBL" id="PMD34525.1"/>
    </source>
</evidence>